<dbReference type="InParanoid" id="A0A200R2C3"/>
<dbReference type="OMA" id="TRIMGHR"/>
<dbReference type="InterPro" id="IPR036047">
    <property type="entry name" value="F-box-like_dom_sf"/>
</dbReference>
<name>A0A200R2C3_MACCD</name>
<dbReference type="InterPro" id="IPR001810">
    <property type="entry name" value="F-box_dom"/>
</dbReference>
<dbReference type="Pfam" id="PF08268">
    <property type="entry name" value="FBA_3"/>
    <property type="match status" value="1"/>
</dbReference>
<keyword evidence="3" id="KW-1185">Reference proteome</keyword>
<reference evidence="2 3" key="1">
    <citation type="journal article" date="2017" name="Mol. Plant">
        <title>The Genome of Medicinal Plant Macleaya cordata Provides New Insights into Benzylisoquinoline Alkaloids Metabolism.</title>
        <authorList>
            <person name="Liu X."/>
            <person name="Liu Y."/>
            <person name="Huang P."/>
            <person name="Ma Y."/>
            <person name="Qing Z."/>
            <person name="Tang Q."/>
            <person name="Cao H."/>
            <person name="Cheng P."/>
            <person name="Zheng Y."/>
            <person name="Yuan Z."/>
            <person name="Zhou Y."/>
            <person name="Liu J."/>
            <person name="Tang Z."/>
            <person name="Zhuo Y."/>
            <person name="Zhang Y."/>
            <person name="Yu L."/>
            <person name="Huang J."/>
            <person name="Yang P."/>
            <person name="Peng Q."/>
            <person name="Zhang J."/>
            <person name="Jiang W."/>
            <person name="Zhang Z."/>
            <person name="Lin K."/>
            <person name="Ro D.K."/>
            <person name="Chen X."/>
            <person name="Xiong X."/>
            <person name="Shang Y."/>
            <person name="Huang S."/>
            <person name="Zeng J."/>
        </authorList>
    </citation>
    <scope>NUCLEOTIDE SEQUENCE [LARGE SCALE GENOMIC DNA]</scope>
    <source>
        <strain evidence="3">cv. BLH2017</strain>
        <tissue evidence="2">Root</tissue>
    </source>
</reference>
<evidence type="ECO:0000313" key="3">
    <source>
        <dbReference type="Proteomes" id="UP000195402"/>
    </source>
</evidence>
<dbReference type="Gene3D" id="1.20.1280.50">
    <property type="match status" value="1"/>
</dbReference>
<dbReference type="PANTHER" id="PTHR31672">
    <property type="entry name" value="BNACNNG10540D PROTEIN"/>
    <property type="match status" value="1"/>
</dbReference>
<dbReference type="EMBL" id="MVGT01000481">
    <property type="protein sequence ID" value="OVA16830.1"/>
    <property type="molecule type" value="Genomic_DNA"/>
</dbReference>
<dbReference type="InterPro" id="IPR017451">
    <property type="entry name" value="F-box-assoc_interact_dom"/>
</dbReference>
<evidence type="ECO:0000313" key="2">
    <source>
        <dbReference type="EMBL" id="OVA16830.1"/>
    </source>
</evidence>
<feature type="domain" description="F-box" evidence="1">
    <location>
        <begin position="1"/>
        <end position="35"/>
    </location>
</feature>
<dbReference type="PANTHER" id="PTHR31672:SF13">
    <property type="entry name" value="F-BOX PROTEIN CPR30-LIKE"/>
    <property type="match status" value="1"/>
</dbReference>
<dbReference type="PROSITE" id="PS50181">
    <property type="entry name" value="FBOX"/>
    <property type="match status" value="1"/>
</dbReference>
<dbReference type="STRING" id="56857.A0A200R2C3"/>
<dbReference type="AlphaFoldDB" id="A0A200R2C3"/>
<dbReference type="NCBIfam" id="TIGR01640">
    <property type="entry name" value="F_box_assoc_1"/>
    <property type="match status" value="1"/>
</dbReference>
<dbReference type="InterPro" id="IPR050796">
    <property type="entry name" value="SCF_F-box_component"/>
</dbReference>
<dbReference type="SUPFAM" id="SSF81383">
    <property type="entry name" value="F-box domain"/>
    <property type="match status" value="1"/>
</dbReference>
<protein>
    <submittedName>
        <fullName evidence="2">F-box domain</fullName>
    </submittedName>
</protein>
<dbReference type="Pfam" id="PF12937">
    <property type="entry name" value="F-box-like"/>
    <property type="match status" value="1"/>
</dbReference>
<dbReference type="CDD" id="cd22157">
    <property type="entry name" value="F-box_AtFBW1-like"/>
    <property type="match status" value="1"/>
</dbReference>
<dbReference type="SMART" id="SM00256">
    <property type="entry name" value="FBOX"/>
    <property type="match status" value="1"/>
</dbReference>
<proteinExistence type="predicted"/>
<organism evidence="2 3">
    <name type="scientific">Macleaya cordata</name>
    <name type="common">Five-seeded plume-poppy</name>
    <name type="synonym">Bocconia cordata</name>
    <dbReference type="NCBI Taxonomy" id="56857"/>
    <lineage>
        <taxon>Eukaryota</taxon>
        <taxon>Viridiplantae</taxon>
        <taxon>Streptophyta</taxon>
        <taxon>Embryophyta</taxon>
        <taxon>Tracheophyta</taxon>
        <taxon>Spermatophyta</taxon>
        <taxon>Magnoliopsida</taxon>
        <taxon>Ranunculales</taxon>
        <taxon>Papaveraceae</taxon>
        <taxon>Papaveroideae</taxon>
        <taxon>Macleaya</taxon>
    </lineage>
</organism>
<accession>A0A200R2C3</accession>
<sequence length="347" mass="39549">MENLPPNITFEILSRLPVESLVQCKQVCKTWRTLLLRKTDTKVGLLFSFGLNGETGNKVQLGYGVLRRTVDDEISIDHRQSYKKLTWVDHPSIDKRDGFDAIVGSCNGLVCFSIPHDRIDEPVYICNPTTKEYTHLPTLDWTEIPTFNEISYRSLSGLYIPESTLNRKRGRTVNGFGYHPSTNEYKVVRIYYNELYYAEPHTPGRVQVYTLGHGSGWRVIGMITHKLHSSSGILANGALHWMDYTNLKIVAFDLADEKFRLLPSPPCFRLDKPASAFKLQVLGGYLSVVHQEPGDRVDIWSFKENSNSEAKEQDQYQSWSWSSGFSIPWEGGLEEDSYKPFALAGRN</sequence>
<dbReference type="OrthoDB" id="1894463at2759"/>
<dbReference type="InterPro" id="IPR013187">
    <property type="entry name" value="F-box-assoc_dom_typ3"/>
</dbReference>
<comment type="caution">
    <text evidence="2">The sequence shown here is derived from an EMBL/GenBank/DDBJ whole genome shotgun (WGS) entry which is preliminary data.</text>
</comment>
<dbReference type="Proteomes" id="UP000195402">
    <property type="component" value="Unassembled WGS sequence"/>
</dbReference>
<gene>
    <name evidence="2" type="ORF">BVC80_1543g293</name>
</gene>
<evidence type="ECO:0000259" key="1">
    <source>
        <dbReference type="PROSITE" id="PS50181"/>
    </source>
</evidence>